<evidence type="ECO:0000313" key="1">
    <source>
        <dbReference type="EMBL" id="GKH12991.1"/>
    </source>
</evidence>
<dbReference type="Proteomes" id="UP001055048">
    <property type="component" value="Unassembled WGS sequence"/>
</dbReference>
<sequence>MKFYQPHSVSLFPDFGVSIDDGLLINVSDTFDVSDIISILGGKKTGMTGFYWLGITEKRYLLNSF</sequence>
<protein>
    <submittedName>
        <fullName evidence="1">Uncharacterized protein</fullName>
    </submittedName>
</protein>
<dbReference type="AlphaFoldDB" id="A0AA37JS24"/>
<reference evidence="1" key="1">
    <citation type="submission" date="2022-01" db="EMBL/GenBank/DDBJ databases">
        <title>Novel bile acid biosynthetic pathways are enriched in the microbiome of centenarians.</title>
        <authorList>
            <person name="Sato Y."/>
            <person name="Atarashi K."/>
            <person name="Plichta R.D."/>
            <person name="Arai Y."/>
            <person name="Sasajima S."/>
            <person name="Kearney M.S."/>
            <person name="Suda W."/>
            <person name="Takeshita K."/>
            <person name="Sasaki T."/>
            <person name="Okamoto S."/>
            <person name="Skelly N.A."/>
            <person name="Okamura Y."/>
            <person name="Vlamakis H."/>
            <person name="Li Y."/>
            <person name="Tanoue T."/>
            <person name="Takei H."/>
            <person name="Nittono H."/>
            <person name="Narushima S."/>
            <person name="Irie J."/>
            <person name="Itoh H."/>
            <person name="Moriya K."/>
            <person name="Sugiura Y."/>
            <person name="Suematsu M."/>
            <person name="Moritoki N."/>
            <person name="Shibata S."/>
            <person name="Littman R.D."/>
            <person name="Fischbach A.M."/>
            <person name="Uwamino Y."/>
            <person name="Inoue T."/>
            <person name="Honda A."/>
            <person name="Hattori M."/>
            <person name="Murai T."/>
            <person name="Xavier J.R."/>
            <person name="Hirose N."/>
            <person name="Honda K."/>
        </authorList>
    </citation>
    <scope>NUCLEOTIDE SEQUENCE</scope>
    <source>
        <strain evidence="1">CE91-St12</strain>
    </source>
</reference>
<organism evidence="1 2">
    <name type="scientific">Bacteroides uniformis</name>
    <dbReference type="NCBI Taxonomy" id="820"/>
    <lineage>
        <taxon>Bacteria</taxon>
        <taxon>Pseudomonadati</taxon>
        <taxon>Bacteroidota</taxon>
        <taxon>Bacteroidia</taxon>
        <taxon>Bacteroidales</taxon>
        <taxon>Bacteroidaceae</taxon>
        <taxon>Bacteroides</taxon>
    </lineage>
</organism>
<evidence type="ECO:0000313" key="2">
    <source>
        <dbReference type="Proteomes" id="UP001055048"/>
    </source>
</evidence>
<comment type="caution">
    <text evidence="1">The sequence shown here is derived from an EMBL/GenBank/DDBJ whole genome shotgun (WGS) entry which is preliminary data.</text>
</comment>
<proteinExistence type="predicted"/>
<dbReference type="EMBL" id="BQNL01000001">
    <property type="protein sequence ID" value="GKH12991.1"/>
    <property type="molecule type" value="Genomic_DNA"/>
</dbReference>
<accession>A0AA37JS24</accession>
<name>A0AA37JS24_BACUN</name>
<gene>
    <name evidence="1" type="ORF">CE91St12_12010</name>
</gene>